<dbReference type="GO" id="GO:0001525">
    <property type="term" value="P:angiogenesis"/>
    <property type="evidence" value="ECO:0007669"/>
    <property type="project" value="UniProtKB-ARBA"/>
</dbReference>
<comment type="pathway">
    <text evidence="3">Protein modification; protein glycosylation.</text>
</comment>
<dbReference type="Pfam" id="PF02434">
    <property type="entry name" value="Fringe"/>
    <property type="match status" value="1"/>
</dbReference>
<evidence type="ECO:0000256" key="17">
    <source>
        <dbReference type="ARBA" id="ARBA00041226"/>
    </source>
</evidence>
<keyword evidence="12" id="KW-1133">Transmembrane helix</keyword>
<evidence type="ECO:0000256" key="14">
    <source>
        <dbReference type="ARBA" id="ARBA00023157"/>
    </source>
</evidence>
<evidence type="ECO:0000256" key="12">
    <source>
        <dbReference type="ARBA" id="ARBA00022989"/>
    </source>
</evidence>
<evidence type="ECO:0000256" key="19">
    <source>
        <dbReference type="ARBA" id="ARBA00043065"/>
    </source>
</evidence>
<evidence type="ECO:0000256" key="4">
    <source>
        <dbReference type="ARBA" id="ARBA00006462"/>
    </source>
</evidence>
<comment type="function">
    <text evidence="23">Glycosyltransferase that generates the core 1 O-glycan Gal-beta1-3GalNAc-alpha1-Ser/Thr (T antigen), which is a precursor for many extended O-glycans in glycoproteins. Plays a central role in many processes, such as angiogenesis, thrombopoiesis and kidney homeostasis development.</text>
</comment>
<evidence type="ECO:0000256" key="8">
    <source>
        <dbReference type="ARBA" id="ARBA00022692"/>
    </source>
</evidence>
<proteinExistence type="inferred from homology"/>
<keyword evidence="11" id="KW-0735">Signal-anchor</keyword>
<comment type="subunit">
    <text evidence="24">Homodimer; disulfide-linked. Interacts with the C1GALT1C1 chaperone; required for galactosyltransferase activity.</text>
</comment>
<organism evidence="27 28">
    <name type="scientific">Galemys pyrenaicus</name>
    <name type="common">Iberian desman</name>
    <name type="synonym">Pyrenean desman</name>
    <dbReference type="NCBI Taxonomy" id="202257"/>
    <lineage>
        <taxon>Eukaryota</taxon>
        <taxon>Metazoa</taxon>
        <taxon>Chordata</taxon>
        <taxon>Craniata</taxon>
        <taxon>Vertebrata</taxon>
        <taxon>Euteleostomi</taxon>
        <taxon>Mammalia</taxon>
        <taxon>Eutheria</taxon>
        <taxon>Laurasiatheria</taxon>
        <taxon>Eulipotyphla</taxon>
        <taxon>Talpidae</taxon>
        <taxon>Galemys</taxon>
    </lineage>
</organism>
<dbReference type="GO" id="GO:0016020">
    <property type="term" value="C:membrane"/>
    <property type="evidence" value="ECO:0007669"/>
    <property type="project" value="UniProtKB-SubCell"/>
</dbReference>
<dbReference type="GO" id="GO:0000166">
    <property type="term" value="F:nucleotide binding"/>
    <property type="evidence" value="ECO:0007669"/>
    <property type="project" value="UniProtKB-KW"/>
</dbReference>
<evidence type="ECO:0000256" key="23">
    <source>
        <dbReference type="ARBA" id="ARBA00053789"/>
    </source>
</evidence>
<dbReference type="PANTHER" id="PTHR23033">
    <property type="entry name" value="BETA1,3-GALACTOSYLTRANSFERASE"/>
    <property type="match status" value="1"/>
</dbReference>
<dbReference type="EC" id="2.4.1.122" evidence="5"/>
<evidence type="ECO:0000256" key="20">
    <source>
        <dbReference type="ARBA" id="ARBA00048842"/>
    </source>
</evidence>
<dbReference type="InterPro" id="IPR026050">
    <property type="entry name" value="C1GALT1/C1GALT1_chp1"/>
</dbReference>
<feature type="region of interest" description="Disordered" evidence="25">
    <location>
        <begin position="16"/>
        <end position="35"/>
    </location>
</feature>
<feature type="region of interest" description="Disordered" evidence="25">
    <location>
        <begin position="525"/>
        <end position="567"/>
    </location>
</feature>
<dbReference type="PANTHER" id="PTHR23033:SF13">
    <property type="entry name" value="GLYCOPROTEIN-N-ACETYLGALACTOSAMINE 3-BETA-GALACTOSYLTRANSFERASE 1"/>
    <property type="match status" value="1"/>
</dbReference>
<feature type="compositionally biased region" description="Basic and acidic residues" evidence="25">
    <location>
        <begin position="411"/>
        <end position="423"/>
    </location>
</feature>
<evidence type="ECO:0000256" key="6">
    <source>
        <dbReference type="ARBA" id="ARBA00022676"/>
    </source>
</evidence>
<evidence type="ECO:0000256" key="18">
    <source>
        <dbReference type="ARBA" id="ARBA00042009"/>
    </source>
</evidence>
<comment type="catalytic activity">
    <reaction evidence="22">
        <text>a 3-O-[N-acetyl-alpha-D-galactosaminyl]-L-threonyl-[protein] + UDP-alpha-D-galactose = a 3-O-[beta-D-galactosyl-(1-&gt;3)-N-acetyl-alpha-D-galactosaminyl]-L-threonyl-[protein] + UDP + H(+)</text>
        <dbReference type="Rhea" id="RHEA:56196"/>
        <dbReference type="Rhea" id="RHEA-COMP:11689"/>
        <dbReference type="Rhea" id="RHEA-COMP:13923"/>
        <dbReference type="ChEBI" id="CHEBI:15378"/>
        <dbReference type="ChEBI" id="CHEBI:58223"/>
        <dbReference type="ChEBI" id="CHEBI:66914"/>
        <dbReference type="ChEBI" id="CHEBI:87075"/>
        <dbReference type="ChEBI" id="CHEBI:137950"/>
    </reaction>
    <physiologicalReaction direction="left-to-right" evidence="22">
        <dbReference type="Rhea" id="RHEA:56197"/>
    </physiologicalReaction>
</comment>
<feature type="region of interest" description="Disordered" evidence="25">
    <location>
        <begin position="133"/>
        <end position="158"/>
    </location>
</feature>
<dbReference type="GO" id="GO:0016263">
    <property type="term" value="F:glycoprotein-N-acetylgalactosamine 3-beta-galactosyltransferase activity"/>
    <property type="evidence" value="ECO:0007669"/>
    <property type="project" value="UniProtKB-EC"/>
</dbReference>
<dbReference type="EMBL" id="JAGFMF010011586">
    <property type="protein sequence ID" value="KAG8519874.1"/>
    <property type="molecule type" value="Genomic_DNA"/>
</dbReference>
<comment type="catalytic activity">
    <reaction evidence="20">
        <text>an N-acetyl-alpha-D-galactosaminyl derivative + UDP-alpha-D-galactose = a beta-D-galactosyl-(1-&gt;3)-N-acetyl-alpha-D-galactosaminyl derivative + UDP + H(+)</text>
        <dbReference type="Rhea" id="RHEA:15621"/>
        <dbReference type="ChEBI" id="CHEBI:15378"/>
        <dbReference type="ChEBI" id="CHEBI:28257"/>
        <dbReference type="ChEBI" id="CHEBI:58223"/>
        <dbReference type="ChEBI" id="CHEBI:66914"/>
        <dbReference type="ChEBI" id="CHEBI:133470"/>
        <dbReference type="EC" id="2.4.1.122"/>
    </reaction>
</comment>
<keyword evidence="7" id="KW-0808">Transferase</keyword>
<evidence type="ECO:0000256" key="7">
    <source>
        <dbReference type="ARBA" id="ARBA00022679"/>
    </source>
</evidence>
<keyword evidence="6" id="KW-0328">Glycosyltransferase</keyword>
<evidence type="ECO:0000256" key="5">
    <source>
        <dbReference type="ARBA" id="ARBA00012557"/>
    </source>
</evidence>
<keyword evidence="15" id="KW-0464">Manganese</keyword>
<comment type="subcellular location">
    <subcellularLocation>
        <location evidence="2">Membrane</location>
        <topology evidence="2">Single-pass type II membrane protein</topology>
    </subcellularLocation>
</comment>
<evidence type="ECO:0000256" key="13">
    <source>
        <dbReference type="ARBA" id="ARBA00023136"/>
    </source>
</evidence>
<dbReference type="FunFam" id="3.90.550.50:FF:000007">
    <property type="entry name" value="Glycoprotein-N-acetylgalactosamine 3-beta-galactosyltransferase 1"/>
    <property type="match status" value="1"/>
</dbReference>
<accession>A0A8J6B545</accession>
<feature type="compositionally biased region" description="Low complexity" evidence="25">
    <location>
        <begin position="431"/>
        <end position="450"/>
    </location>
</feature>
<evidence type="ECO:0000256" key="1">
    <source>
        <dbReference type="ARBA" id="ARBA00001936"/>
    </source>
</evidence>
<comment type="cofactor">
    <cofactor evidence="1">
        <name>Mn(2+)</name>
        <dbReference type="ChEBI" id="CHEBI:29035"/>
    </cofactor>
</comment>
<comment type="similarity">
    <text evidence="4">Belongs to the glycosyltransferase 31 family. Beta3-Gal-T subfamily.</text>
</comment>
<keyword evidence="14" id="KW-1015">Disulfide bond</keyword>
<name>A0A8J6B545_GALPY</name>
<feature type="non-terminal residue" evidence="27">
    <location>
        <position position="932"/>
    </location>
</feature>
<evidence type="ECO:0000256" key="3">
    <source>
        <dbReference type="ARBA" id="ARBA00004922"/>
    </source>
</evidence>
<evidence type="ECO:0000313" key="27">
    <source>
        <dbReference type="EMBL" id="KAG8519874.1"/>
    </source>
</evidence>
<evidence type="ECO:0000256" key="11">
    <source>
        <dbReference type="ARBA" id="ARBA00022968"/>
    </source>
</evidence>
<dbReference type="OrthoDB" id="414175at2759"/>
<evidence type="ECO:0000256" key="16">
    <source>
        <dbReference type="ARBA" id="ARBA00040898"/>
    </source>
</evidence>
<evidence type="ECO:0000256" key="15">
    <source>
        <dbReference type="ARBA" id="ARBA00023211"/>
    </source>
</evidence>
<protein>
    <recommendedName>
        <fullName evidence="16">Glycoprotein-N-acetylgalactosamine 3-beta-galactosyltransferase 1</fullName>
        <ecNumber evidence="5">2.4.1.122</ecNumber>
    </recommendedName>
    <alternativeName>
        <fullName evidence="18">Core 1 O-glycan T-synthase</fullName>
    </alternativeName>
    <alternativeName>
        <fullName evidence="19">Core 1 UDP-galactose:N-acetylgalactosamine-alpha-R beta 1,3-galactosyltransferase 1</fullName>
    </alternativeName>
    <alternativeName>
        <fullName evidence="17">Core 1 beta1,3-galactosyltransferase 1</fullName>
    </alternativeName>
</protein>
<feature type="compositionally biased region" description="Pro residues" evidence="25">
    <location>
        <begin position="305"/>
        <end position="319"/>
    </location>
</feature>
<evidence type="ECO:0000256" key="21">
    <source>
        <dbReference type="ARBA" id="ARBA00051634"/>
    </source>
</evidence>
<evidence type="ECO:0000256" key="22">
    <source>
        <dbReference type="ARBA" id="ARBA00051758"/>
    </source>
</evidence>
<keyword evidence="9" id="KW-0479">Metal-binding</keyword>
<comment type="catalytic activity">
    <reaction evidence="21">
        <text>a 3-O-[N-acetyl-alpha-D-galactosaminyl]-L-seryl-[protein] + UDP-alpha-D-galactose = a 3-O-[beta-D-galactosyl-(1-&gt;3)-N-acetyl-alpha-D-galactosaminyl]-L-seryl-[protein] + UDP + H(+)</text>
        <dbReference type="Rhea" id="RHEA:56200"/>
        <dbReference type="Rhea" id="RHEA-COMP:12788"/>
        <dbReference type="Rhea" id="RHEA-COMP:13922"/>
        <dbReference type="ChEBI" id="CHEBI:15378"/>
        <dbReference type="ChEBI" id="CHEBI:53604"/>
        <dbReference type="ChEBI" id="CHEBI:58223"/>
        <dbReference type="ChEBI" id="CHEBI:66914"/>
        <dbReference type="ChEBI" id="CHEBI:137949"/>
    </reaction>
    <physiologicalReaction direction="left-to-right" evidence="21">
        <dbReference type="Rhea" id="RHEA:56201"/>
    </physiologicalReaction>
</comment>
<evidence type="ECO:0000313" key="28">
    <source>
        <dbReference type="Proteomes" id="UP000700334"/>
    </source>
</evidence>
<sequence length="932" mass="102941">MRKWAHLSWDTGLNGWRHEDARTNRNNRTDQQREQNRAVAAVKQPRDLLPWVMGWSSRVSPPPLEVLSRSSQTCPSPALLQLIWLFLQHPGLPTSCAAVAPPSYMFVACHLSVPPAVFLGLCTPLHRTILPTNTNCSGRKRQHRSKVRDGSGQTGQGRSLGALGGFSCFHLVEVARYMAGMGAPSASHPLGCFLLSLLLLLLRPVGSVSRSVLASSRHRPFKPVSQLRCAHLRMPTLECSQHHSPSRGPEASAPPYSWPRKAEVGQEKPPATCHRRLQKPGLPRPPRRGRSVPWTANPRARTSPSPRPPTLPPLAPPFPGAGAAAATSELADLWVAAAPLAGRGLDALRGGEERAGRSARWARLGRRRRCRCPAITWAAAGGAGYRPPATSAAIERSEVRWARVVPLAPPRRGEREPAADVRYGRRRRPQALGPRSRLPSPSPSPSVCAGSGAGGARRVEPSPGRCQTGVSGSPLGLGACGLLREARGISCSRASAHSRRGARLRAAILLTCSLAVAGPSLLPSPAPSRALPAVGEARAEPRRGAPPLSGPAPRALPAPLTSASGRTRRSEIHYREMASKSWLNFLTFLCGSAIGFVLCSQLFSILLGEQDDTQPSILHNDPHAGHLHDNGENHLKGQMNFNADVSQHKDENTDVAEHLYQKVKILCWVMTGPQNLEKKAKHVKATWAQRCNKVLFMSSEENKDFPAVGLETREGRDQLYWKTIKAFQYVHDHYLEDADWFMKADDDTYVILDNLRWLLSKYSPEEPIYFGRRFKPYVKQGYMSGGAGYVLSKEALKRFVNAFKTDTCTHSSSIEDLALGRCMEIINVEAGDSRDTTGKETFHPFVPEHHLIKGYLPKTFWYWNYNFYPPVEGPGCCSDLAVSFHYVDPTTMYELEYLVYHLRPYGYLYRYQPALPEKNLKEISKAYKNEDP</sequence>
<dbReference type="Proteomes" id="UP000700334">
    <property type="component" value="Unassembled WGS sequence"/>
</dbReference>
<feature type="region of interest" description="Disordered" evidence="25">
    <location>
        <begin position="410"/>
        <end position="471"/>
    </location>
</feature>
<keyword evidence="13" id="KW-0472">Membrane</keyword>
<dbReference type="InterPro" id="IPR003378">
    <property type="entry name" value="Fringe-like_glycosylTrfase"/>
</dbReference>
<feature type="region of interest" description="Disordered" evidence="25">
    <location>
        <begin position="238"/>
        <end position="322"/>
    </location>
</feature>
<dbReference type="GO" id="GO:0046872">
    <property type="term" value="F:metal ion binding"/>
    <property type="evidence" value="ECO:0007669"/>
    <property type="project" value="UniProtKB-KW"/>
</dbReference>
<evidence type="ECO:0000256" key="10">
    <source>
        <dbReference type="ARBA" id="ARBA00022741"/>
    </source>
</evidence>
<dbReference type="UniPathway" id="UPA00378"/>
<reference evidence="27" key="1">
    <citation type="journal article" date="2021" name="Evol. Appl.">
        <title>The genome of the Pyrenean desman and the effects of bottlenecks and inbreeding on the genomic landscape of an endangered species.</title>
        <authorList>
            <person name="Escoda L."/>
            <person name="Castresana J."/>
        </authorList>
    </citation>
    <scope>NUCLEOTIDE SEQUENCE</scope>
    <source>
        <strain evidence="27">IBE-C5619</strain>
    </source>
</reference>
<dbReference type="Gene3D" id="3.90.550.50">
    <property type="match status" value="1"/>
</dbReference>
<evidence type="ECO:0000256" key="25">
    <source>
        <dbReference type="SAM" id="MobiDB-lite"/>
    </source>
</evidence>
<keyword evidence="28" id="KW-1185">Reference proteome</keyword>
<evidence type="ECO:0000256" key="24">
    <source>
        <dbReference type="ARBA" id="ARBA00064802"/>
    </source>
</evidence>
<comment type="caution">
    <text evidence="27">The sequence shown here is derived from an EMBL/GenBank/DDBJ whole genome shotgun (WGS) entry which is preliminary data.</text>
</comment>
<gene>
    <name evidence="27" type="ORF">J0S82_010904</name>
</gene>
<keyword evidence="8" id="KW-0812">Transmembrane</keyword>
<evidence type="ECO:0000259" key="26">
    <source>
        <dbReference type="Pfam" id="PF02434"/>
    </source>
</evidence>
<keyword evidence="10" id="KW-0547">Nucleotide-binding</keyword>
<dbReference type="AlphaFoldDB" id="A0A8J6B545"/>
<evidence type="ECO:0000256" key="9">
    <source>
        <dbReference type="ARBA" id="ARBA00022723"/>
    </source>
</evidence>
<feature type="domain" description="Fringe-like glycosyltransferase" evidence="26">
    <location>
        <begin position="665"/>
        <end position="829"/>
    </location>
</feature>
<evidence type="ECO:0000256" key="2">
    <source>
        <dbReference type="ARBA" id="ARBA00004606"/>
    </source>
</evidence>